<evidence type="ECO:0000313" key="1">
    <source>
        <dbReference type="EMBL" id="EEG56547.1"/>
    </source>
</evidence>
<dbReference type="Proteomes" id="UP000004756">
    <property type="component" value="Unassembled WGS sequence"/>
</dbReference>
<reference evidence="1 2" key="1">
    <citation type="submission" date="2009-02" db="EMBL/GenBank/DDBJ databases">
        <title>Draft genome sequence of Clostridium asparagiforme (DSM 15981).</title>
        <authorList>
            <person name="Sudarsanam P."/>
            <person name="Ley R."/>
            <person name="Guruge J."/>
            <person name="Turnbaugh P.J."/>
            <person name="Mahowald M."/>
            <person name="Liep D."/>
            <person name="Gordon J."/>
        </authorList>
    </citation>
    <scope>NUCLEOTIDE SEQUENCE [LARGE SCALE GENOMIC DNA]</scope>
    <source>
        <strain evidence="1 2">DSM 15981</strain>
    </source>
</reference>
<sequence>MLHFLYSIFYFCNFVKMQSPRTLSAALLFSRRSLIIGSYESF</sequence>
<organism evidence="1 2">
    <name type="scientific">[Clostridium] asparagiforme DSM 15981</name>
    <dbReference type="NCBI Taxonomy" id="518636"/>
    <lineage>
        <taxon>Bacteria</taxon>
        <taxon>Bacillati</taxon>
        <taxon>Bacillota</taxon>
        <taxon>Clostridia</taxon>
        <taxon>Lachnospirales</taxon>
        <taxon>Lachnospiraceae</taxon>
        <taxon>Enterocloster</taxon>
    </lineage>
</organism>
<protein>
    <submittedName>
        <fullName evidence="1">Uncharacterized protein</fullName>
    </submittedName>
</protein>
<dbReference type="EMBL" id="ACCJ01000058">
    <property type="protein sequence ID" value="EEG56547.1"/>
    <property type="molecule type" value="Genomic_DNA"/>
</dbReference>
<comment type="caution">
    <text evidence="1">The sequence shown here is derived from an EMBL/GenBank/DDBJ whole genome shotgun (WGS) entry which is preliminary data.</text>
</comment>
<proteinExistence type="predicted"/>
<evidence type="ECO:0000313" key="2">
    <source>
        <dbReference type="Proteomes" id="UP000004756"/>
    </source>
</evidence>
<keyword evidence="2" id="KW-1185">Reference proteome</keyword>
<dbReference type="HOGENOM" id="CLU_3249290_0_0_9"/>
<dbReference type="AlphaFoldDB" id="C0CWI8"/>
<name>C0CWI8_9FIRM</name>
<accession>C0CWI8</accession>
<gene>
    <name evidence="1" type="ORF">CLOSTASPAR_01354</name>
</gene>